<feature type="domain" description="Major facilitator superfamily (MFS) profile" evidence="7">
    <location>
        <begin position="11"/>
        <end position="391"/>
    </location>
</feature>
<dbReference type="GO" id="GO:0005886">
    <property type="term" value="C:plasma membrane"/>
    <property type="evidence" value="ECO:0007669"/>
    <property type="project" value="UniProtKB-SubCell"/>
</dbReference>
<sequence>MNKKSTSRLITLSLIYLAYMLLFIDRSVLNISLAYIGKDFHLSPTALGSLASAFFFSYSLMQIPGGWLVDKLGSKKMVAFTLGLWSLLTIATGLAWSLLSLLIIRFAFGLAEGPYPAAALKQISETYPKSKRSQATSITLSSNYAGATIAPFLITFAIGQWSWRGAFFALGLLGLLILGSYCYYERPFSQTFSISSAPKQKLSLKQADAKIISFIIIGLSLNVVTKGLDTWMPTYLLAKRHLNLKNIAWLVPLPTIAGGIAALISGFLLVHLFKNQAKLLIALSTLGTLIFMFGMYQATALTWVIVCEVLTFFFKALAFTSCFAYIAQTPNLKNYGASIGLVNFGGQLGGFLAPIMIGAVVQLSGGSFTAAFFCLVLWALLAFISSFFIKN</sequence>
<dbReference type="InterPro" id="IPR020846">
    <property type="entry name" value="MFS_dom"/>
</dbReference>
<dbReference type="InterPro" id="IPR050382">
    <property type="entry name" value="MFS_Na/Anion_cotransporter"/>
</dbReference>
<evidence type="ECO:0000256" key="1">
    <source>
        <dbReference type="ARBA" id="ARBA00004651"/>
    </source>
</evidence>
<evidence type="ECO:0000313" key="8">
    <source>
        <dbReference type="EMBL" id="KRM65628.1"/>
    </source>
</evidence>
<reference evidence="8 9" key="1">
    <citation type="journal article" date="2015" name="Genome Announc.">
        <title>Expanding the biotechnology potential of lactobacilli through comparative genomics of 213 strains and associated genera.</title>
        <authorList>
            <person name="Sun Z."/>
            <person name="Harris H.M."/>
            <person name="McCann A."/>
            <person name="Guo C."/>
            <person name="Argimon S."/>
            <person name="Zhang W."/>
            <person name="Yang X."/>
            <person name="Jeffery I.B."/>
            <person name="Cooney J.C."/>
            <person name="Kagawa T.F."/>
            <person name="Liu W."/>
            <person name="Song Y."/>
            <person name="Salvetti E."/>
            <person name="Wrobel A."/>
            <person name="Rasinkangas P."/>
            <person name="Parkhill J."/>
            <person name="Rea M.C."/>
            <person name="O'Sullivan O."/>
            <person name="Ritari J."/>
            <person name="Douillard F.P."/>
            <person name="Paul Ross R."/>
            <person name="Yang R."/>
            <person name="Briner A.E."/>
            <person name="Felis G.E."/>
            <person name="de Vos W.M."/>
            <person name="Barrangou R."/>
            <person name="Klaenhammer T.R."/>
            <person name="Caufield P.W."/>
            <person name="Cui Y."/>
            <person name="Zhang H."/>
            <person name="O'Toole P.W."/>
        </authorList>
    </citation>
    <scope>NUCLEOTIDE SEQUENCE [LARGE SCALE GENOMIC DNA]</scope>
    <source>
        <strain evidence="8 9">DSM 20509</strain>
    </source>
</reference>
<evidence type="ECO:0000256" key="3">
    <source>
        <dbReference type="ARBA" id="ARBA00022692"/>
    </source>
</evidence>
<dbReference type="Gene3D" id="1.20.1250.20">
    <property type="entry name" value="MFS general substrate transporter like domains"/>
    <property type="match status" value="2"/>
</dbReference>
<dbReference type="CDD" id="cd17319">
    <property type="entry name" value="MFS_ExuT_GudP_like"/>
    <property type="match status" value="1"/>
</dbReference>
<dbReference type="GO" id="GO:0022857">
    <property type="term" value="F:transmembrane transporter activity"/>
    <property type="evidence" value="ECO:0007669"/>
    <property type="project" value="InterPro"/>
</dbReference>
<evidence type="ECO:0000256" key="6">
    <source>
        <dbReference type="SAM" id="Phobius"/>
    </source>
</evidence>
<feature type="transmembrane region" description="Helical" evidence="6">
    <location>
        <begin position="42"/>
        <end position="61"/>
    </location>
</feature>
<evidence type="ECO:0000256" key="2">
    <source>
        <dbReference type="ARBA" id="ARBA00022448"/>
    </source>
</evidence>
<keyword evidence="3 6" id="KW-0812">Transmembrane</keyword>
<dbReference type="PROSITE" id="PS50850">
    <property type="entry name" value="MFS"/>
    <property type="match status" value="1"/>
</dbReference>
<dbReference type="InterPro" id="IPR011701">
    <property type="entry name" value="MFS"/>
</dbReference>
<protein>
    <recommendedName>
        <fullName evidence="7">Major facilitator superfamily (MFS) profile domain-containing protein</fullName>
    </recommendedName>
</protein>
<dbReference type="PANTHER" id="PTHR11662:SF399">
    <property type="entry name" value="FI19708P1-RELATED"/>
    <property type="match status" value="1"/>
</dbReference>
<feature type="transmembrane region" description="Helical" evidence="6">
    <location>
        <begin position="303"/>
        <end position="327"/>
    </location>
</feature>
<evidence type="ECO:0000256" key="4">
    <source>
        <dbReference type="ARBA" id="ARBA00022989"/>
    </source>
</evidence>
<feature type="transmembrane region" description="Helical" evidence="6">
    <location>
        <begin position="82"/>
        <end position="108"/>
    </location>
</feature>
<comment type="caution">
    <text evidence="8">The sequence shown here is derived from an EMBL/GenBank/DDBJ whole genome shotgun (WGS) entry which is preliminary data.</text>
</comment>
<dbReference type="InterPro" id="IPR036259">
    <property type="entry name" value="MFS_trans_sf"/>
</dbReference>
<keyword evidence="4 6" id="KW-1133">Transmembrane helix</keyword>
<dbReference type="AlphaFoldDB" id="A0A0R2AR59"/>
<keyword evidence="9" id="KW-1185">Reference proteome</keyword>
<dbReference type="EMBL" id="AYYP01000012">
    <property type="protein sequence ID" value="KRM65628.1"/>
    <property type="molecule type" value="Genomic_DNA"/>
</dbReference>
<gene>
    <name evidence="8" type="ORF">FC14_GL001313</name>
</gene>
<dbReference type="PANTHER" id="PTHR11662">
    <property type="entry name" value="SOLUTE CARRIER FAMILY 17"/>
    <property type="match status" value="1"/>
</dbReference>
<feature type="transmembrane region" description="Helical" evidence="6">
    <location>
        <begin position="339"/>
        <end position="361"/>
    </location>
</feature>
<feature type="transmembrane region" description="Helical" evidence="6">
    <location>
        <begin position="161"/>
        <end position="184"/>
    </location>
</feature>
<feature type="transmembrane region" description="Helical" evidence="6">
    <location>
        <begin position="279"/>
        <end position="297"/>
    </location>
</feature>
<feature type="transmembrane region" description="Helical" evidence="6">
    <location>
        <begin position="367"/>
        <end position="389"/>
    </location>
</feature>
<feature type="transmembrane region" description="Helical" evidence="6">
    <location>
        <begin position="248"/>
        <end position="272"/>
    </location>
</feature>
<dbReference type="RefSeq" id="WP_056976084.1">
    <property type="nucleotide sequence ID" value="NZ_AYYP01000012.1"/>
</dbReference>
<evidence type="ECO:0000313" key="9">
    <source>
        <dbReference type="Proteomes" id="UP000051008"/>
    </source>
</evidence>
<proteinExistence type="predicted"/>
<dbReference type="SUPFAM" id="SSF103473">
    <property type="entry name" value="MFS general substrate transporter"/>
    <property type="match status" value="1"/>
</dbReference>
<dbReference type="Proteomes" id="UP000051008">
    <property type="component" value="Unassembled WGS sequence"/>
</dbReference>
<dbReference type="PATRIC" id="fig|1423718.3.peg.1374"/>
<dbReference type="Pfam" id="PF07690">
    <property type="entry name" value="MFS_1"/>
    <property type="match status" value="1"/>
</dbReference>
<keyword evidence="2" id="KW-0813">Transport</keyword>
<organism evidence="8 9">
    <name type="scientific">Ligilactobacillus agilis DSM 20509</name>
    <dbReference type="NCBI Taxonomy" id="1423718"/>
    <lineage>
        <taxon>Bacteria</taxon>
        <taxon>Bacillati</taxon>
        <taxon>Bacillota</taxon>
        <taxon>Bacilli</taxon>
        <taxon>Lactobacillales</taxon>
        <taxon>Lactobacillaceae</taxon>
        <taxon>Ligilactobacillus</taxon>
    </lineage>
</organism>
<accession>A0A0R2AR59</accession>
<evidence type="ECO:0000256" key="5">
    <source>
        <dbReference type="ARBA" id="ARBA00023136"/>
    </source>
</evidence>
<feature type="transmembrane region" description="Helical" evidence="6">
    <location>
        <begin position="209"/>
        <end position="228"/>
    </location>
</feature>
<evidence type="ECO:0000259" key="7">
    <source>
        <dbReference type="PROSITE" id="PS50850"/>
    </source>
</evidence>
<name>A0A0R2AR59_9LACO</name>
<feature type="transmembrane region" description="Helical" evidence="6">
    <location>
        <begin position="12"/>
        <end position="36"/>
    </location>
</feature>
<comment type="subcellular location">
    <subcellularLocation>
        <location evidence="1">Cell membrane</location>
        <topology evidence="1">Multi-pass membrane protein</topology>
    </subcellularLocation>
</comment>
<keyword evidence="5 6" id="KW-0472">Membrane</keyword>